<keyword evidence="11" id="KW-1185">Reference proteome</keyword>
<evidence type="ECO:0000256" key="1">
    <source>
        <dbReference type="ARBA" id="ARBA00000448"/>
    </source>
</evidence>
<accession>A0ABW0L6Y4</accession>
<dbReference type="SUPFAM" id="SSF52279">
    <property type="entry name" value="Beta-D-glucan exohydrolase, C-terminal domain"/>
    <property type="match status" value="1"/>
</dbReference>
<evidence type="ECO:0000256" key="4">
    <source>
        <dbReference type="ARBA" id="ARBA00022729"/>
    </source>
</evidence>
<proteinExistence type="inferred from homology"/>
<keyword evidence="5 10" id="KW-0378">Hydrolase</keyword>
<comment type="catalytic activity">
    <reaction evidence="1">
        <text>Hydrolysis of terminal, non-reducing beta-D-glucosyl residues with release of beta-D-glucose.</text>
        <dbReference type="EC" id="3.2.1.21"/>
    </reaction>
</comment>
<dbReference type="PROSITE" id="PS51257">
    <property type="entry name" value="PROKAR_LIPOPROTEIN"/>
    <property type="match status" value="1"/>
</dbReference>
<evidence type="ECO:0000256" key="5">
    <source>
        <dbReference type="ARBA" id="ARBA00022801"/>
    </source>
</evidence>
<dbReference type="Pfam" id="PF00933">
    <property type="entry name" value="Glyco_hydro_3"/>
    <property type="match status" value="1"/>
</dbReference>
<name>A0ABW0L6Y4_9BURK</name>
<comment type="similarity">
    <text evidence="2">Belongs to the glycosyl hydrolase 3 family.</text>
</comment>
<keyword evidence="6 10" id="KW-0326">Glycosidase</keyword>
<dbReference type="GO" id="GO:0016798">
    <property type="term" value="F:hydrolase activity, acting on glycosyl bonds"/>
    <property type="evidence" value="ECO:0007669"/>
    <property type="project" value="UniProtKB-KW"/>
</dbReference>
<dbReference type="Pfam" id="PF01915">
    <property type="entry name" value="Glyco_hydro_3_C"/>
    <property type="match status" value="1"/>
</dbReference>
<dbReference type="InterPro" id="IPR001764">
    <property type="entry name" value="Glyco_hydro_3_N"/>
</dbReference>
<dbReference type="PANTHER" id="PTHR30620">
    <property type="entry name" value="PERIPLASMIC BETA-GLUCOSIDASE-RELATED"/>
    <property type="match status" value="1"/>
</dbReference>
<dbReference type="Gene3D" id="3.40.50.1700">
    <property type="entry name" value="Glycoside hydrolase family 3 C-terminal domain"/>
    <property type="match status" value="1"/>
</dbReference>
<dbReference type="SUPFAM" id="SSF51445">
    <property type="entry name" value="(Trans)glycosidases"/>
    <property type="match status" value="1"/>
</dbReference>
<evidence type="ECO:0000259" key="9">
    <source>
        <dbReference type="Pfam" id="PF01915"/>
    </source>
</evidence>
<feature type="domain" description="Glycoside hydrolase family 3 C-terminal" evidence="9">
    <location>
        <begin position="490"/>
        <end position="737"/>
    </location>
</feature>
<evidence type="ECO:0000256" key="2">
    <source>
        <dbReference type="ARBA" id="ARBA00005336"/>
    </source>
</evidence>
<dbReference type="InterPro" id="IPR017853">
    <property type="entry name" value="GH"/>
</dbReference>
<feature type="signal peptide" evidence="7">
    <location>
        <begin position="1"/>
        <end position="27"/>
    </location>
</feature>
<feature type="domain" description="Glycoside hydrolase family 3 N-terminal" evidence="8">
    <location>
        <begin position="154"/>
        <end position="450"/>
    </location>
</feature>
<feature type="chain" id="PRO_5045259943" description="beta-glucosidase" evidence="7">
    <location>
        <begin position="28"/>
        <end position="737"/>
    </location>
</feature>
<dbReference type="Proteomes" id="UP001596050">
    <property type="component" value="Unassembled WGS sequence"/>
</dbReference>
<sequence length="737" mass="78932">MEVVRLRARPLAWAVFCLAVPVLSGCAAPGTPSQSGQPVIGVRSKAILDVDGYRFRDANGNGRLDAYEDWRLGADQRVADLLPRMTREQKAGMMLIDTLNAGCAGGLAGTKAADYVQKQKMTRFILRNVAGPRPDACDGSVKESRAGFTVTPRQFAEFQNGVQALAEAEPLGIPALFKDNPRNHYNNDPRFGISGGAGAFTEFPREAGLAAAALGTGDMSPIRSLTKVMGAEFRALGLRGVYGYMADLATEPRWYRISEAFTENSDLNADIMRALVGGLQGGPLNPASSVALTMKHFPGGGPQEQGLDPHYSFGKRQVYPGGNFGYHLKPFKAAIDAGLEAIMPYYGVPINVTYEGVTYDQLGFAFSKQIVNDLLRDRLGFKGYVNSDTGIINERAWGLEGKTVPERAAASVNAGVDVLSGFNENKVVLELVARGLVQQERVDEAARRLLLAQFKLGLFENPYVDAGQVDGVVGSAAHRAAGLLAQKQSVVLLQNSTQGTAGLLPLAAGKRVYTMGMGKADVERYGYRATDGNYTAPGSRPSAAGHDAAIIRVQVTNPMKVTLAYRTKQMGADASKLNPRTRKAWGAEDPCISHPGQNAKCVDDLGMLFGGSFPWEADKLSFTTMAASESWQISPSLADIQAVMREVGAERTVLAIYFRQPYVLDEASGLKNAGAVLGTFGVTDVALLEVVSGKFKPQGKLPFALANKLEAIVNKQSDVPGYSAADTLFPYGFGLSY</sequence>
<evidence type="ECO:0000256" key="7">
    <source>
        <dbReference type="SAM" id="SignalP"/>
    </source>
</evidence>
<evidence type="ECO:0000313" key="10">
    <source>
        <dbReference type="EMBL" id="MFC5460582.1"/>
    </source>
</evidence>
<dbReference type="InterPro" id="IPR036962">
    <property type="entry name" value="Glyco_hydro_3_N_sf"/>
</dbReference>
<dbReference type="EMBL" id="JBHSMU010000013">
    <property type="protein sequence ID" value="MFC5460582.1"/>
    <property type="molecule type" value="Genomic_DNA"/>
</dbReference>
<evidence type="ECO:0000256" key="3">
    <source>
        <dbReference type="ARBA" id="ARBA00012744"/>
    </source>
</evidence>
<dbReference type="Gene3D" id="3.20.20.300">
    <property type="entry name" value="Glycoside hydrolase, family 3, N-terminal domain"/>
    <property type="match status" value="1"/>
</dbReference>
<comment type="caution">
    <text evidence="10">The sequence shown here is derived from an EMBL/GenBank/DDBJ whole genome shotgun (WGS) entry which is preliminary data.</text>
</comment>
<reference evidence="11" key="1">
    <citation type="journal article" date="2019" name="Int. J. Syst. Evol. Microbiol.">
        <title>The Global Catalogue of Microorganisms (GCM) 10K type strain sequencing project: providing services to taxonomists for standard genome sequencing and annotation.</title>
        <authorList>
            <consortium name="The Broad Institute Genomics Platform"/>
            <consortium name="The Broad Institute Genome Sequencing Center for Infectious Disease"/>
            <person name="Wu L."/>
            <person name="Ma J."/>
        </authorList>
    </citation>
    <scope>NUCLEOTIDE SEQUENCE [LARGE SCALE GENOMIC DNA]</scope>
    <source>
        <strain evidence="11">KACC 12649</strain>
    </source>
</reference>
<keyword evidence="4 7" id="KW-0732">Signal</keyword>
<dbReference type="InterPro" id="IPR002772">
    <property type="entry name" value="Glyco_hydro_3_C"/>
</dbReference>
<evidence type="ECO:0000313" key="11">
    <source>
        <dbReference type="Proteomes" id="UP001596050"/>
    </source>
</evidence>
<dbReference type="EC" id="3.2.1.21" evidence="3"/>
<dbReference type="PANTHER" id="PTHR30620:SF16">
    <property type="entry name" value="LYSOSOMAL BETA GLUCOSIDASE"/>
    <property type="match status" value="1"/>
</dbReference>
<evidence type="ECO:0000256" key="6">
    <source>
        <dbReference type="ARBA" id="ARBA00023295"/>
    </source>
</evidence>
<dbReference type="RefSeq" id="WP_379783578.1">
    <property type="nucleotide sequence ID" value="NZ_JBHSMU010000013.1"/>
</dbReference>
<evidence type="ECO:0000259" key="8">
    <source>
        <dbReference type="Pfam" id="PF00933"/>
    </source>
</evidence>
<protein>
    <recommendedName>
        <fullName evidence="3">beta-glucosidase</fullName>
        <ecNumber evidence="3">3.2.1.21</ecNumber>
    </recommendedName>
</protein>
<gene>
    <name evidence="10" type="ORF">ACFPN5_12275</name>
</gene>
<organism evidence="10 11">
    <name type="scientific">Massilia niabensis</name>
    <dbReference type="NCBI Taxonomy" id="544910"/>
    <lineage>
        <taxon>Bacteria</taxon>
        <taxon>Pseudomonadati</taxon>
        <taxon>Pseudomonadota</taxon>
        <taxon>Betaproteobacteria</taxon>
        <taxon>Burkholderiales</taxon>
        <taxon>Oxalobacteraceae</taxon>
        <taxon>Telluria group</taxon>
        <taxon>Massilia</taxon>
    </lineage>
</organism>
<dbReference type="InterPro" id="IPR036881">
    <property type="entry name" value="Glyco_hydro_3_C_sf"/>
</dbReference>
<dbReference type="InterPro" id="IPR051915">
    <property type="entry name" value="Cellulose_Degrad_GH3"/>
</dbReference>